<evidence type="ECO:0000313" key="2">
    <source>
        <dbReference type="EMBL" id="CAA9355451.1"/>
    </source>
</evidence>
<dbReference type="AlphaFoldDB" id="A0A6J4MBB0"/>
<feature type="region of interest" description="Disordered" evidence="1">
    <location>
        <begin position="1"/>
        <end position="78"/>
    </location>
</feature>
<gene>
    <name evidence="2" type="ORF">AVDCRST_MAG40-3132</name>
</gene>
<feature type="compositionally biased region" description="Basic and acidic residues" evidence="1">
    <location>
        <begin position="1"/>
        <end position="43"/>
    </location>
</feature>
<sequence>AREGAGVRGRQVGERAVHERDGGRRGDDHDHRERSERDPDAARVRAPCPRLRPRGRAARGVVGPATTARLRHSGSPPV</sequence>
<reference evidence="2" key="1">
    <citation type="submission" date="2020-02" db="EMBL/GenBank/DDBJ databases">
        <authorList>
            <person name="Meier V. D."/>
        </authorList>
    </citation>
    <scope>NUCLEOTIDE SEQUENCE</scope>
    <source>
        <strain evidence="2">AVDCRST_MAG40</strain>
    </source>
</reference>
<dbReference type="EMBL" id="CADCTX010000860">
    <property type="protein sequence ID" value="CAA9355451.1"/>
    <property type="molecule type" value="Genomic_DNA"/>
</dbReference>
<accession>A0A6J4MBB0</accession>
<organism evidence="2">
    <name type="scientific">uncultured Gemmatimonadaceae bacterium</name>
    <dbReference type="NCBI Taxonomy" id="246130"/>
    <lineage>
        <taxon>Bacteria</taxon>
        <taxon>Pseudomonadati</taxon>
        <taxon>Gemmatimonadota</taxon>
        <taxon>Gemmatimonadia</taxon>
        <taxon>Gemmatimonadales</taxon>
        <taxon>Gemmatimonadaceae</taxon>
        <taxon>environmental samples</taxon>
    </lineage>
</organism>
<proteinExistence type="predicted"/>
<protein>
    <submittedName>
        <fullName evidence="2">Uncharacterized protein</fullName>
    </submittedName>
</protein>
<feature type="non-terminal residue" evidence="2">
    <location>
        <position position="78"/>
    </location>
</feature>
<evidence type="ECO:0000256" key="1">
    <source>
        <dbReference type="SAM" id="MobiDB-lite"/>
    </source>
</evidence>
<feature type="non-terminal residue" evidence="2">
    <location>
        <position position="1"/>
    </location>
</feature>
<name>A0A6J4MBB0_9BACT</name>